<comment type="subcellular location">
    <subcellularLocation>
        <location evidence="10">Cell membrane</location>
        <topology evidence="10">Peripheral membrane protein</topology>
        <orientation evidence="10">Cytoplasmic side</orientation>
    </subcellularLocation>
</comment>
<organism evidence="14 15">
    <name type="scientific">Heliobacterium chlorum</name>
    <dbReference type="NCBI Taxonomy" id="2698"/>
    <lineage>
        <taxon>Bacteria</taxon>
        <taxon>Bacillati</taxon>
        <taxon>Bacillota</taxon>
        <taxon>Clostridia</taxon>
        <taxon>Eubacteriales</taxon>
        <taxon>Heliobacteriaceae</taxon>
        <taxon>Heliobacterium</taxon>
    </lineage>
</organism>
<dbReference type="NCBIfam" id="TIGR01133">
    <property type="entry name" value="murG"/>
    <property type="match status" value="1"/>
</dbReference>
<reference evidence="14 15" key="1">
    <citation type="submission" date="2020-07" db="EMBL/GenBank/DDBJ databases">
        <title>Draft whole-genome sequence of Heliobacterium chlorum DSM 3682, type strain.</title>
        <authorList>
            <person name="Kyndt J.A."/>
            <person name="Meyer T.E."/>
            <person name="Imhoff J.F."/>
        </authorList>
    </citation>
    <scope>NUCLEOTIDE SEQUENCE [LARGE SCALE GENOMIC DNA]</scope>
    <source>
        <strain evidence="14 15">DSM 3682</strain>
    </source>
</reference>
<feature type="transmembrane region" description="Helical" evidence="11">
    <location>
        <begin position="103"/>
        <end position="124"/>
    </location>
</feature>
<evidence type="ECO:0000313" key="14">
    <source>
        <dbReference type="EMBL" id="MBC9783253.1"/>
    </source>
</evidence>
<feature type="binding site" evidence="10">
    <location>
        <position position="132"/>
    </location>
    <ligand>
        <name>UDP-N-acetyl-alpha-D-glucosamine</name>
        <dbReference type="ChEBI" id="CHEBI:57705"/>
    </ligand>
</feature>
<evidence type="ECO:0000256" key="8">
    <source>
        <dbReference type="ARBA" id="ARBA00023306"/>
    </source>
</evidence>
<sequence>MGGLIRKKRKFVLTGGGTGGHIYPALAIARGLQERFPGCSIEYIGGKRGLENTIVPREGFPLKTVHCRGLERGLSLKNLAAIGDTGRGLLEALFFLRRLKPDAVIGTGGFVAFPVVMAATLLGIPTLIHEQNAYPGVTNRILAPRVGSVMLTFPEAQKRLKANDIIVTGLPVRPNILSARREEGRKFFQIPLEAQVLLVVGGSRGAKRLNEAMAPLARNLAGQDRYQVLHVTGESNYDETRRLYEDAGIALEKCGNIKLLPYLDRMDYALAASDLCVGRAGAAFISEITARGLASILIPYPYAAENHQEANARSLESIGATKVILDREVTSEQLQEMVLHLFSHRQQLEAMAQAARSAGRPEALAHILSEIERVMKSRH</sequence>
<dbReference type="Pfam" id="PF04101">
    <property type="entry name" value="Glyco_tran_28_C"/>
    <property type="match status" value="1"/>
</dbReference>
<dbReference type="CDD" id="cd03785">
    <property type="entry name" value="GT28_MurG"/>
    <property type="match status" value="1"/>
</dbReference>
<dbReference type="Gene3D" id="3.40.50.2000">
    <property type="entry name" value="Glycogen Phosphorylase B"/>
    <property type="match status" value="2"/>
</dbReference>
<feature type="domain" description="Glycosyl transferase family 28 C-terminal" evidence="13">
    <location>
        <begin position="196"/>
        <end position="363"/>
    </location>
</feature>
<dbReference type="PANTHER" id="PTHR21015">
    <property type="entry name" value="UDP-N-ACETYLGLUCOSAMINE--N-ACETYLMURAMYL-(PENTAPEPTIDE) PYROPHOSPHORYL-UNDECAPRENOL N-ACETYLGLUCOSAMINE TRANSFERASE 1"/>
    <property type="match status" value="1"/>
</dbReference>
<comment type="similarity">
    <text evidence="10">Belongs to the glycosyltransferase 28 family. MurG subfamily.</text>
</comment>
<name>A0ABR7SXG6_HELCL</name>
<dbReference type="InterPro" id="IPR004276">
    <property type="entry name" value="GlycoTrans_28_N"/>
</dbReference>
<evidence type="ECO:0000256" key="1">
    <source>
        <dbReference type="ARBA" id="ARBA00022475"/>
    </source>
</evidence>
<comment type="pathway">
    <text evidence="10">Cell wall biogenesis; peptidoglycan biosynthesis.</text>
</comment>
<keyword evidence="6 10" id="KW-0573">Peptidoglycan synthesis</keyword>
<dbReference type="EC" id="2.4.1.227" evidence="10"/>
<evidence type="ECO:0000256" key="4">
    <source>
        <dbReference type="ARBA" id="ARBA00022679"/>
    </source>
</evidence>
<feature type="binding site" evidence="10">
    <location>
        <begin position="18"/>
        <end position="20"/>
    </location>
    <ligand>
        <name>UDP-N-acetyl-alpha-D-glucosamine</name>
        <dbReference type="ChEBI" id="CHEBI:57705"/>
    </ligand>
</feature>
<comment type="catalytic activity">
    <reaction evidence="10">
        <text>di-trans,octa-cis-undecaprenyl diphospho-N-acetyl-alpha-D-muramoyl-L-alanyl-D-glutamyl-meso-2,6-diaminopimeloyl-D-alanyl-D-alanine + UDP-N-acetyl-alpha-D-glucosamine = di-trans,octa-cis-undecaprenyl diphospho-[N-acetyl-alpha-D-glucosaminyl-(1-&gt;4)]-N-acetyl-alpha-D-muramoyl-L-alanyl-D-glutamyl-meso-2,6-diaminopimeloyl-D-alanyl-D-alanine + UDP + H(+)</text>
        <dbReference type="Rhea" id="RHEA:31227"/>
        <dbReference type="ChEBI" id="CHEBI:15378"/>
        <dbReference type="ChEBI" id="CHEBI:57705"/>
        <dbReference type="ChEBI" id="CHEBI:58223"/>
        <dbReference type="ChEBI" id="CHEBI:61387"/>
        <dbReference type="ChEBI" id="CHEBI:61388"/>
        <dbReference type="EC" id="2.4.1.227"/>
    </reaction>
</comment>
<dbReference type="InterPro" id="IPR007235">
    <property type="entry name" value="Glyco_trans_28_C"/>
</dbReference>
<accession>A0ABR7SXG6</accession>
<keyword evidence="9 10" id="KW-0961">Cell wall biogenesis/degradation</keyword>
<keyword evidence="2 10" id="KW-0132">Cell division</keyword>
<dbReference type="PANTHER" id="PTHR21015:SF22">
    <property type="entry name" value="GLYCOSYLTRANSFERASE"/>
    <property type="match status" value="1"/>
</dbReference>
<feature type="binding site" evidence="10">
    <location>
        <position position="203"/>
    </location>
    <ligand>
        <name>UDP-N-acetyl-alpha-D-glucosamine</name>
        <dbReference type="ChEBI" id="CHEBI:57705"/>
    </ligand>
</feature>
<evidence type="ECO:0000256" key="10">
    <source>
        <dbReference type="HAMAP-Rule" id="MF_00033"/>
    </source>
</evidence>
<feature type="domain" description="Glycosyltransferase family 28 N-terminal" evidence="12">
    <location>
        <begin position="11"/>
        <end position="149"/>
    </location>
</feature>
<feature type="binding site" evidence="10">
    <location>
        <position position="173"/>
    </location>
    <ligand>
        <name>UDP-N-acetyl-alpha-D-glucosamine</name>
        <dbReference type="ChEBI" id="CHEBI:57705"/>
    </ligand>
</feature>
<dbReference type="Pfam" id="PF03033">
    <property type="entry name" value="Glyco_transf_28"/>
    <property type="match status" value="1"/>
</dbReference>
<evidence type="ECO:0000256" key="7">
    <source>
        <dbReference type="ARBA" id="ARBA00023136"/>
    </source>
</evidence>
<dbReference type="SUPFAM" id="SSF53756">
    <property type="entry name" value="UDP-Glycosyltransferase/glycogen phosphorylase"/>
    <property type="match status" value="1"/>
</dbReference>
<keyword evidence="15" id="KW-1185">Reference proteome</keyword>
<evidence type="ECO:0000256" key="6">
    <source>
        <dbReference type="ARBA" id="ARBA00022984"/>
    </source>
</evidence>
<keyword evidence="7 10" id="KW-0472">Membrane</keyword>
<keyword evidence="1 10" id="KW-1003">Cell membrane</keyword>
<evidence type="ECO:0000259" key="12">
    <source>
        <dbReference type="Pfam" id="PF03033"/>
    </source>
</evidence>
<proteinExistence type="inferred from homology"/>
<keyword evidence="11" id="KW-0812">Transmembrane</keyword>
<comment type="function">
    <text evidence="10">Cell wall formation. Catalyzes the transfer of a GlcNAc subunit on undecaprenyl-pyrophosphoryl-MurNAc-pentapeptide (lipid intermediate I) to form undecaprenyl-pyrophosphoryl-MurNAc-(pentapeptide)GlcNAc (lipid intermediate II).</text>
</comment>
<evidence type="ECO:0000256" key="11">
    <source>
        <dbReference type="SAM" id="Phobius"/>
    </source>
</evidence>
<keyword evidence="4 10" id="KW-0808">Transferase</keyword>
<feature type="binding site" evidence="10">
    <location>
        <position position="308"/>
    </location>
    <ligand>
        <name>UDP-N-acetyl-alpha-D-glucosamine</name>
        <dbReference type="ChEBI" id="CHEBI:57705"/>
    </ligand>
</feature>
<evidence type="ECO:0000256" key="2">
    <source>
        <dbReference type="ARBA" id="ARBA00022618"/>
    </source>
</evidence>
<keyword evidence="3 10" id="KW-0328">Glycosyltransferase</keyword>
<evidence type="ECO:0000256" key="3">
    <source>
        <dbReference type="ARBA" id="ARBA00022676"/>
    </source>
</evidence>
<dbReference type="EMBL" id="JACVHF010000001">
    <property type="protein sequence ID" value="MBC9783253.1"/>
    <property type="molecule type" value="Genomic_DNA"/>
</dbReference>
<keyword evidence="8 10" id="KW-0131">Cell cycle</keyword>
<protein>
    <recommendedName>
        <fullName evidence="10">UDP-N-acetylglucosamine--N-acetylmuramyl-(pentapeptide) pyrophosphoryl-undecaprenol N-acetylglucosamine transferase</fullName>
        <ecNumber evidence="10">2.4.1.227</ecNumber>
    </recommendedName>
    <alternativeName>
        <fullName evidence="10">Undecaprenyl-PP-MurNAc-pentapeptide-UDPGlcNAc GlcNAc transferase</fullName>
    </alternativeName>
</protein>
<evidence type="ECO:0000256" key="9">
    <source>
        <dbReference type="ARBA" id="ARBA00023316"/>
    </source>
</evidence>
<evidence type="ECO:0000313" key="15">
    <source>
        <dbReference type="Proteomes" id="UP000617402"/>
    </source>
</evidence>
<dbReference type="InterPro" id="IPR006009">
    <property type="entry name" value="GlcNAc_MurG"/>
</dbReference>
<comment type="caution">
    <text evidence="10">Lacks conserved residue(s) required for the propagation of feature annotation.</text>
</comment>
<dbReference type="RefSeq" id="WP_188038412.1">
    <property type="nucleotide sequence ID" value="NZ_JACVHF010000001.1"/>
</dbReference>
<dbReference type="HAMAP" id="MF_00033">
    <property type="entry name" value="MurG"/>
    <property type="match status" value="1"/>
</dbReference>
<gene>
    <name evidence="10 14" type="primary">murG</name>
    <name evidence="14" type="ORF">H1S01_01860</name>
</gene>
<dbReference type="Proteomes" id="UP000617402">
    <property type="component" value="Unassembled WGS sequence"/>
</dbReference>
<dbReference type="GO" id="GO:0016757">
    <property type="term" value="F:glycosyltransferase activity"/>
    <property type="evidence" value="ECO:0007669"/>
    <property type="project" value="UniProtKB-KW"/>
</dbReference>
<comment type="caution">
    <text evidence="14">The sequence shown here is derived from an EMBL/GenBank/DDBJ whole genome shotgun (WGS) entry which is preliminary data.</text>
</comment>
<keyword evidence="11" id="KW-1133">Transmembrane helix</keyword>
<keyword evidence="5 10" id="KW-0133">Cell shape</keyword>
<evidence type="ECO:0000259" key="13">
    <source>
        <dbReference type="Pfam" id="PF04101"/>
    </source>
</evidence>
<evidence type="ECO:0000256" key="5">
    <source>
        <dbReference type="ARBA" id="ARBA00022960"/>
    </source>
</evidence>